<evidence type="ECO:0000313" key="3">
    <source>
        <dbReference type="Proteomes" id="UP000190675"/>
    </source>
</evidence>
<evidence type="ECO:0000256" key="1">
    <source>
        <dbReference type="SAM" id="SignalP"/>
    </source>
</evidence>
<feature type="chain" id="PRO_5012974264" description="DUF3617 family protein" evidence="1">
    <location>
        <begin position="25"/>
        <end position="163"/>
    </location>
</feature>
<gene>
    <name evidence="2" type="ORF">SAMN05444169_2724</name>
</gene>
<organism evidence="2 3">
    <name type="scientific">Bradyrhizobium erythrophlei</name>
    <dbReference type="NCBI Taxonomy" id="1437360"/>
    <lineage>
        <taxon>Bacteria</taxon>
        <taxon>Pseudomonadati</taxon>
        <taxon>Pseudomonadota</taxon>
        <taxon>Alphaproteobacteria</taxon>
        <taxon>Hyphomicrobiales</taxon>
        <taxon>Nitrobacteraceae</taxon>
        <taxon>Bradyrhizobium</taxon>
    </lineage>
</organism>
<dbReference type="AlphaFoldDB" id="A0A1M5K9G2"/>
<feature type="signal peptide" evidence="1">
    <location>
        <begin position="1"/>
        <end position="24"/>
    </location>
</feature>
<name>A0A1M5K9G2_9BRAD</name>
<proteinExistence type="predicted"/>
<dbReference type="Proteomes" id="UP000190675">
    <property type="component" value="Chromosome I"/>
</dbReference>
<dbReference type="OrthoDB" id="8448573at2"/>
<keyword evidence="1" id="KW-0732">Signal</keyword>
<protein>
    <recommendedName>
        <fullName evidence="4">DUF3617 family protein</fullName>
    </recommendedName>
</protein>
<dbReference type="RefSeq" id="WP_154073192.1">
    <property type="nucleotide sequence ID" value="NZ_LT670818.1"/>
</dbReference>
<accession>A0A1M5K9G2</accession>
<dbReference type="EMBL" id="LT670818">
    <property type="protein sequence ID" value="SHG49425.1"/>
    <property type="molecule type" value="Genomic_DNA"/>
</dbReference>
<sequence length="163" mass="16597">MKNSVFGIVAVLLPLAAFGQSASAAPATVSGPTALAVAAVVAQYSPVLNPGERKVIAGLFDGNIRMSYPLKKLSVDADSVMCRISNVAIADRSCEITFKKGKRSLKGHAANEVYATLASAGITAEGAAGSMIQNISKLSCTLNLGEIKQNAGGGADCSWQAGP</sequence>
<evidence type="ECO:0008006" key="4">
    <source>
        <dbReference type="Google" id="ProtNLM"/>
    </source>
</evidence>
<evidence type="ECO:0000313" key="2">
    <source>
        <dbReference type="EMBL" id="SHG49425.1"/>
    </source>
</evidence>
<reference evidence="2 3" key="1">
    <citation type="submission" date="2016-11" db="EMBL/GenBank/DDBJ databases">
        <authorList>
            <person name="Jaros S."/>
            <person name="Januszkiewicz K."/>
            <person name="Wedrychowicz H."/>
        </authorList>
    </citation>
    <scope>NUCLEOTIDE SEQUENCE [LARGE SCALE GENOMIC DNA]</scope>
    <source>
        <strain evidence="2 3">GAS242</strain>
    </source>
</reference>